<evidence type="ECO:0000313" key="3">
    <source>
        <dbReference type="EMBL" id="MBK7423813.1"/>
    </source>
</evidence>
<reference evidence="3" key="1">
    <citation type="submission" date="2020-10" db="EMBL/GenBank/DDBJ databases">
        <title>Connecting structure to function with the recovery of over 1000 high-quality activated sludge metagenome-assembled genomes encoding full-length rRNA genes using long-read sequencing.</title>
        <authorList>
            <person name="Singleton C.M."/>
            <person name="Petriglieri F."/>
            <person name="Kristensen J.M."/>
            <person name="Kirkegaard R.H."/>
            <person name="Michaelsen T.Y."/>
            <person name="Andersen M.H."/>
            <person name="Karst S.M."/>
            <person name="Dueholm M.S."/>
            <person name="Nielsen P.H."/>
            <person name="Albertsen M."/>
        </authorList>
    </citation>
    <scope>NUCLEOTIDE SEQUENCE</scope>
    <source>
        <strain evidence="3">EsbW_18-Q3-R4-48_MAXAC.044</strain>
    </source>
</reference>
<evidence type="ECO:0000256" key="1">
    <source>
        <dbReference type="SAM" id="SignalP"/>
    </source>
</evidence>
<dbReference type="InterPro" id="IPR025392">
    <property type="entry name" value="DUF4124"/>
</dbReference>
<feature type="signal peptide" evidence="1">
    <location>
        <begin position="1"/>
        <end position="20"/>
    </location>
</feature>
<gene>
    <name evidence="3" type="ORF">IPJ48_12300</name>
</gene>
<evidence type="ECO:0000259" key="2">
    <source>
        <dbReference type="Pfam" id="PF13511"/>
    </source>
</evidence>
<protein>
    <recommendedName>
        <fullName evidence="2">DUF4124 domain-containing protein</fullName>
    </recommendedName>
</protein>
<evidence type="ECO:0000313" key="4">
    <source>
        <dbReference type="Proteomes" id="UP000886602"/>
    </source>
</evidence>
<dbReference type="Pfam" id="PF13511">
    <property type="entry name" value="DUF4124"/>
    <property type="match status" value="1"/>
</dbReference>
<comment type="caution">
    <text evidence="3">The sequence shown here is derived from an EMBL/GenBank/DDBJ whole genome shotgun (WGS) entry which is preliminary data.</text>
</comment>
<organism evidence="3 4">
    <name type="scientific">Candidatus Propionivibrio dominans</name>
    <dbReference type="NCBI Taxonomy" id="2954373"/>
    <lineage>
        <taxon>Bacteria</taxon>
        <taxon>Pseudomonadati</taxon>
        <taxon>Pseudomonadota</taxon>
        <taxon>Betaproteobacteria</taxon>
        <taxon>Rhodocyclales</taxon>
        <taxon>Rhodocyclaceae</taxon>
        <taxon>Propionivibrio</taxon>
    </lineage>
</organism>
<accession>A0A9D7I959</accession>
<name>A0A9D7I959_9RHOO</name>
<dbReference type="EMBL" id="JADJNC010000019">
    <property type="protein sequence ID" value="MBK7423813.1"/>
    <property type="molecule type" value="Genomic_DNA"/>
</dbReference>
<keyword evidence="1" id="KW-0732">Signal</keyword>
<feature type="chain" id="PRO_5038408614" description="DUF4124 domain-containing protein" evidence="1">
    <location>
        <begin position="21"/>
        <end position="182"/>
    </location>
</feature>
<dbReference type="Proteomes" id="UP000886602">
    <property type="component" value="Unassembled WGS sequence"/>
</dbReference>
<sequence>MPAKALLLMLLAFSSGFALAQGGVYESKGKDGPVFSDQPSSGAKPLDLPPLNVIEQPQQQQFQMPDAAPAPYSQLTIVSPADGSTIHTNTGAFDMQLQVDPGMRIRRGDTLRVKLDGNPLAQGYTALAIHITEADWASAATSDNVQHSLQAAIISNKDGSVLIESAPVRFFAHRAAVGERAR</sequence>
<proteinExistence type="predicted"/>
<feature type="domain" description="DUF4124" evidence="2">
    <location>
        <begin position="11"/>
        <end position="61"/>
    </location>
</feature>
<dbReference type="AlphaFoldDB" id="A0A9D7I959"/>